<dbReference type="EMBL" id="MCGT01000018">
    <property type="protein sequence ID" value="ORX52337.1"/>
    <property type="molecule type" value="Genomic_DNA"/>
</dbReference>
<proteinExistence type="predicted"/>
<feature type="region of interest" description="Disordered" evidence="1">
    <location>
        <begin position="153"/>
        <end position="189"/>
    </location>
</feature>
<organism evidence="2 3">
    <name type="scientific">Hesseltinella vesiculosa</name>
    <dbReference type="NCBI Taxonomy" id="101127"/>
    <lineage>
        <taxon>Eukaryota</taxon>
        <taxon>Fungi</taxon>
        <taxon>Fungi incertae sedis</taxon>
        <taxon>Mucoromycota</taxon>
        <taxon>Mucoromycotina</taxon>
        <taxon>Mucoromycetes</taxon>
        <taxon>Mucorales</taxon>
        <taxon>Cunninghamellaceae</taxon>
        <taxon>Hesseltinella</taxon>
    </lineage>
</organism>
<name>A0A1X2GFY9_9FUNG</name>
<dbReference type="Proteomes" id="UP000242146">
    <property type="component" value="Unassembled WGS sequence"/>
</dbReference>
<evidence type="ECO:0000256" key="1">
    <source>
        <dbReference type="SAM" id="MobiDB-lite"/>
    </source>
</evidence>
<protein>
    <submittedName>
        <fullName evidence="2">Uncharacterized protein</fullName>
    </submittedName>
</protein>
<evidence type="ECO:0000313" key="3">
    <source>
        <dbReference type="Proteomes" id="UP000242146"/>
    </source>
</evidence>
<reference evidence="2 3" key="1">
    <citation type="submission" date="2016-07" db="EMBL/GenBank/DDBJ databases">
        <title>Pervasive Adenine N6-methylation of Active Genes in Fungi.</title>
        <authorList>
            <consortium name="DOE Joint Genome Institute"/>
            <person name="Mondo S.J."/>
            <person name="Dannebaum R.O."/>
            <person name="Kuo R.C."/>
            <person name="Labutti K."/>
            <person name="Haridas S."/>
            <person name="Kuo A."/>
            <person name="Salamov A."/>
            <person name="Ahrendt S.R."/>
            <person name="Lipzen A."/>
            <person name="Sullivan W."/>
            <person name="Andreopoulos W.B."/>
            <person name="Clum A."/>
            <person name="Lindquist E."/>
            <person name="Daum C."/>
            <person name="Ramamoorthy G.K."/>
            <person name="Gryganskyi A."/>
            <person name="Culley D."/>
            <person name="Magnuson J.K."/>
            <person name="James T.Y."/>
            <person name="O'Malley M.A."/>
            <person name="Stajich J.E."/>
            <person name="Spatafora J.W."/>
            <person name="Visel A."/>
            <person name="Grigoriev I.V."/>
        </authorList>
    </citation>
    <scope>NUCLEOTIDE SEQUENCE [LARGE SCALE GENOMIC DNA]</scope>
    <source>
        <strain evidence="2 3">NRRL 3301</strain>
    </source>
</reference>
<gene>
    <name evidence="2" type="ORF">DM01DRAFT_330896</name>
</gene>
<evidence type="ECO:0000313" key="2">
    <source>
        <dbReference type="EMBL" id="ORX52337.1"/>
    </source>
</evidence>
<dbReference type="AlphaFoldDB" id="A0A1X2GFY9"/>
<accession>A0A1X2GFY9</accession>
<sequence>MREEDHIIFKYLVTTPCKKWKVKEVYDVVLEQVPLISHANFLLALKCRLTDINDIDNLKKHVKEAAKKLLSNWKGVREQADPCFATTPVANDLPTANQGVSTQTTGSSIPYEGVCTPSPTPGTNIVTNNATFMEQNYTVQRMALIRKRVHDDEWPEPIDPDREVFEGAESTCPESPPRSPALVKHSAPP</sequence>
<keyword evidence="3" id="KW-1185">Reference proteome</keyword>
<comment type="caution">
    <text evidence="2">The sequence shown here is derived from an EMBL/GenBank/DDBJ whole genome shotgun (WGS) entry which is preliminary data.</text>
</comment>